<dbReference type="InterPro" id="IPR019764">
    <property type="entry name" value="Endothelin_toxin_CS"/>
</dbReference>
<keyword evidence="15" id="KW-1185">Reference proteome</keyword>
<feature type="compositionally biased region" description="Polar residues" evidence="11">
    <location>
        <begin position="175"/>
        <end position="196"/>
    </location>
</feature>
<dbReference type="Proteomes" id="UP001066276">
    <property type="component" value="Chromosome 7"/>
</dbReference>
<evidence type="ECO:0000256" key="7">
    <source>
        <dbReference type="ARBA" id="ARBA00023157"/>
    </source>
</evidence>
<feature type="region of interest" description="Disordered" evidence="11">
    <location>
        <begin position="22"/>
        <end position="74"/>
    </location>
</feature>
<dbReference type="PRINTS" id="PR00365">
    <property type="entry name" value="ENDOTHELIN"/>
</dbReference>
<name>A0AAV7P910_PLEWA</name>
<comment type="caution">
    <text evidence="14">The sequence shown here is derived from an EMBL/GenBank/DDBJ whole genome shotgun (WGS) entry which is preliminary data.</text>
</comment>
<dbReference type="Pfam" id="PF00322">
    <property type="entry name" value="Endothelin"/>
    <property type="match status" value="1"/>
</dbReference>
<feature type="region of interest" description="Disordered" evidence="11">
    <location>
        <begin position="114"/>
        <end position="196"/>
    </location>
</feature>
<comment type="function">
    <text evidence="1">Endothelins are endothelium-derived vasoconstrictor peptides.</text>
</comment>
<dbReference type="PANTHER" id="PTHR13874:SF11">
    <property type="entry name" value="ENDOTHELIN-3"/>
    <property type="match status" value="1"/>
</dbReference>
<sequence>MELRLLLLLGLTITSNAGFSGAASIPQGPGGARLSPQRREEREAHGEALVPAPASRGFQGTQQEGVPLGPAETARPKRRDKRCTCYTYKDKECVYYCHLDIIWINTPERTVPYGLSNYRGSYRGKRSIEKDQSPSLSRRPPRCSCSDRDDKQCTRFCTSARDSRRKKVSQERTLRSSQGKQSQTRASRNRQASGIL</sequence>
<evidence type="ECO:0000256" key="3">
    <source>
        <dbReference type="ARBA" id="ARBA00010959"/>
    </source>
</evidence>
<evidence type="ECO:0000256" key="6">
    <source>
        <dbReference type="ARBA" id="ARBA00022858"/>
    </source>
</evidence>
<dbReference type="EMBL" id="JANPWB010000011">
    <property type="protein sequence ID" value="KAJ1123078.1"/>
    <property type="molecule type" value="Genomic_DNA"/>
</dbReference>
<feature type="compositionally biased region" description="Basic and acidic residues" evidence="11">
    <location>
        <begin position="37"/>
        <end position="46"/>
    </location>
</feature>
<evidence type="ECO:0000256" key="12">
    <source>
        <dbReference type="SAM" id="SignalP"/>
    </source>
</evidence>
<dbReference type="GO" id="GO:0014826">
    <property type="term" value="P:vein smooth muscle contraction"/>
    <property type="evidence" value="ECO:0007669"/>
    <property type="project" value="TreeGrafter"/>
</dbReference>
<dbReference type="GO" id="GO:0003100">
    <property type="term" value="P:regulation of systemic arterial blood pressure by endothelin"/>
    <property type="evidence" value="ECO:0007669"/>
    <property type="project" value="TreeGrafter"/>
</dbReference>
<evidence type="ECO:0000256" key="9">
    <source>
        <dbReference type="ARBA" id="ARBA00040198"/>
    </source>
</evidence>
<comment type="similarity">
    <text evidence="3">Belongs to the endothelin/sarafotoxin family.</text>
</comment>
<dbReference type="GO" id="GO:0005179">
    <property type="term" value="F:hormone activity"/>
    <property type="evidence" value="ECO:0007669"/>
    <property type="project" value="TreeGrafter"/>
</dbReference>
<dbReference type="GO" id="GO:0031708">
    <property type="term" value="F:endothelin B receptor binding"/>
    <property type="evidence" value="ECO:0007669"/>
    <property type="project" value="TreeGrafter"/>
</dbReference>
<comment type="subcellular location">
    <subcellularLocation>
        <location evidence="2">Secreted</location>
    </subcellularLocation>
</comment>
<dbReference type="InterPro" id="IPR001928">
    <property type="entry name" value="Endothln-like_toxin"/>
</dbReference>
<dbReference type="SMART" id="SM00272">
    <property type="entry name" value="END"/>
    <property type="match status" value="2"/>
</dbReference>
<keyword evidence="6" id="KW-0838">Vasoactive</keyword>
<dbReference type="AlphaFoldDB" id="A0AAV7P910"/>
<evidence type="ECO:0000256" key="8">
    <source>
        <dbReference type="ARBA" id="ARBA00023322"/>
    </source>
</evidence>
<evidence type="ECO:0000256" key="2">
    <source>
        <dbReference type="ARBA" id="ARBA00004613"/>
    </source>
</evidence>
<evidence type="ECO:0000313" key="15">
    <source>
        <dbReference type="Proteomes" id="UP001066276"/>
    </source>
</evidence>
<keyword evidence="4" id="KW-0964">Secreted</keyword>
<dbReference type="GO" id="GO:0005615">
    <property type="term" value="C:extracellular space"/>
    <property type="evidence" value="ECO:0007669"/>
    <property type="project" value="TreeGrafter"/>
</dbReference>
<evidence type="ECO:0000256" key="11">
    <source>
        <dbReference type="SAM" id="MobiDB-lite"/>
    </source>
</evidence>
<gene>
    <name evidence="14" type="ORF">NDU88_001551</name>
</gene>
<organism evidence="14 15">
    <name type="scientific">Pleurodeles waltl</name>
    <name type="common">Iberian ribbed newt</name>
    <dbReference type="NCBI Taxonomy" id="8319"/>
    <lineage>
        <taxon>Eukaryota</taxon>
        <taxon>Metazoa</taxon>
        <taxon>Chordata</taxon>
        <taxon>Craniata</taxon>
        <taxon>Vertebrata</taxon>
        <taxon>Euteleostomi</taxon>
        <taxon>Amphibia</taxon>
        <taxon>Batrachia</taxon>
        <taxon>Caudata</taxon>
        <taxon>Salamandroidea</taxon>
        <taxon>Salamandridae</taxon>
        <taxon>Pleurodelinae</taxon>
        <taxon>Pleurodeles</taxon>
    </lineage>
</organism>
<evidence type="ECO:0000256" key="10">
    <source>
        <dbReference type="ARBA" id="ARBA00041850"/>
    </source>
</evidence>
<dbReference type="PANTHER" id="PTHR13874">
    <property type="entry name" value="ENDOTHELIN"/>
    <property type="match status" value="1"/>
</dbReference>
<protein>
    <recommendedName>
        <fullName evidence="9">Endothelin-3</fullName>
    </recommendedName>
    <alternativeName>
        <fullName evidence="10">Preproendothelin-3</fullName>
    </alternativeName>
</protein>
<dbReference type="GO" id="GO:0019229">
    <property type="term" value="P:regulation of vasoconstriction"/>
    <property type="evidence" value="ECO:0007669"/>
    <property type="project" value="InterPro"/>
</dbReference>
<keyword evidence="8" id="KW-0839">Vasoconstrictor</keyword>
<evidence type="ECO:0000256" key="1">
    <source>
        <dbReference type="ARBA" id="ARBA00003023"/>
    </source>
</evidence>
<reference evidence="14" key="1">
    <citation type="journal article" date="2022" name="bioRxiv">
        <title>Sequencing and chromosome-scale assembly of the giantPleurodeles waltlgenome.</title>
        <authorList>
            <person name="Brown T."/>
            <person name="Elewa A."/>
            <person name="Iarovenko S."/>
            <person name="Subramanian E."/>
            <person name="Araus A.J."/>
            <person name="Petzold A."/>
            <person name="Susuki M."/>
            <person name="Suzuki K.-i.T."/>
            <person name="Hayashi T."/>
            <person name="Toyoda A."/>
            <person name="Oliveira C."/>
            <person name="Osipova E."/>
            <person name="Leigh N.D."/>
            <person name="Simon A."/>
            <person name="Yun M.H."/>
        </authorList>
    </citation>
    <scope>NUCLEOTIDE SEQUENCE</scope>
    <source>
        <strain evidence="14">20211129_DDA</strain>
        <tissue evidence="14">Liver</tissue>
    </source>
</reference>
<evidence type="ECO:0000256" key="5">
    <source>
        <dbReference type="ARBA" id="ARBA00022729"/>
    </source>
</evidence>
<dbReference type="PROSITE" id="PS00270">
    <property type="entry name" value="ENDOTHELIN"/>
    <property type="match status" value="1"/>
</dbReference>
<dbReference type="InterPro" id="IPR020475">
    <property type="entry name" value="Endothelin"/>
</dbReference>
<feature type="domain" description="Endothelin-like toxin" evidence="13">
    <location>
        <begin position="142"/>
        <end position="163"/>
    </location>
</feature>
<evidence type="ECO:0000313" key="14">
    <source>
        <dbReference type="EMBL" id="KAJ1123078.1"/>
    </source>
</evidence>
<dbReference type="GO" id="GO:0006874">
    <property type="term" value="P:intracellular calcium ion homeostasis"/>
    <property type="evidence" value="ECO:0007669"/>
    <property type="project" value="TreeGrafter"/>
</dbReference>
<evidence type="ECO:0000259" key="13">
    <source>
        <dbReference type="SMART" id="SM00272"/>
    </source>
</evidence>
<keyword evidence="7" id="KW-1015">Disulfide bond</keyword>
<feature type="chain" id="PRO_5043507604" description="Endothelin-3" evidence="12">
    <location>
        <begin position="18"/>
        <end position="196"/>
    </location>
</feature>
<feature type="signal peptide" evidence="12">
    <location>
        <begin position="1"/>
        <end position="17"/>
    </location>
</feature>
<keyword evidence="5 12" id="KW-0732">Signal</keyword>
<proteinExistence type="inferred from homology"/>
<accession>A0AAV7P910</accession>
<feature type="compositionally biased region" description="Low complexity" evidence="11">
    <location>
        <begin position="133"/>
        <end position="144"/>
    </location>
</feature>
<feature type="domain" description="Endothelin-like toxin" evidence="13">
    <location>
        <begin position="82"/>
        <end position="103"/>
    </location>
</feature>
<evidence type="ECO:0000256" key="4">
    <source>
        <dbReference type="ARBA" id="ARBA00022525"/>
    </source>
</evidence>